<name>A0A7Y0L8X4_9FIRM</name>
<evidence type="ECO:0000313" key="1">
    <source>
        <dbReference type="EMBL" id="NMP24675.1"/>
    </source>
</evidence>
<gene>
    <name evidence="1" type="ORF">HIJ39_20415</name>
</gene>
<evidence type="ECO:0000313" key="2">
    <source>
        <dbReference type="Proteomes" id="UP000533476"/>
    </source>
</evidence>
<protein>
    <submittedName>
        <fullName evidence="1">Uncharacterized protein</fullName>
    </submittedName>
</protein>
<dbReference type="Proteomes" id="UP000533476">
    <property type="component" value="Unassembled WGS sequence"/>
</dbReference>
<reference evidence="1 2" key="1">
    <citation type="submission" date="2020-04" db="EMBL/GenBank/DDBJ databases">
        <authorList>
            <person name="Zhang R."/>
            <person name="Schippers A."/>
        </authorList>
    </citation>
    <scope>NUCLEOTIDE SEQUENCE [LARGE SCALE GENOMIC DNA]</scope>
    <source>
        <strain evidence="1 2">DSM 109850</strain>
    </source>
</reference>
<accession>A0A7Y0L8X4</accession>
<sequence>MSRPLFPIQEKGMTRAEAADLFRGLAELVEGYPSKGLVVTVDIGVAQTGDAPKKTSTRRKLST</sequence>
<dbReference type="EMBL" id="JABBVZ010000135">
    <property type="protein sequence ID" value="NMP24675.1"/>
    <property type="molecule type" value="Genomic_DNA"/>
</dbReference>
<comment type="caution">
    <text evidence="1">The sequence shown here is derived from an EMBL/GenBank/DDBJ whole genome shotgun (WGS) entry which is preliminary data.</text>
</comment>
<dbReference type="RefSeq" id="WP_169102883.1">
    <property type="nucleotide sequence ID" value="NZ_JABBVZ010000135.1"/>
</dbReference>
<organism evidence="1 2">
    <name type="scientific">Sulfobacillus harzensis</name>
    <dbReference type="NCBI Taxonomy" id="2729629"/>
    <lineage>
        <taxon>Bacteria</taxon>
        <taxon>Bacillati</taxon>
        <taxon>Bacillota</taxon>
        <taxon>Clostridia</taxon>
        <taxon>Eubacteriales</taxon>
        <taxon>Clostridiales Family XVII. Incertae Sedis</taxon>
        <taxon>Sulfobacillus</taxon>
    </lineage>
</organism>
<keyword evidence="2" id="KW-1185">Reference proteome</keyword>
<proteinExistence type="predicted"/>
<dbReference type="AlphaFoldDB" id="A0A7Y0L8X4"/>